<dbReference type="InterPro" id="IPR009057">
    <property type="entry name" value="Homeodomain-like_sf"/>
</dbReference>
<feature type="DNA-binding region" description="H-T-H motif" evidence="4">
    <location>
        <begin position="37"/>
        <end position="56"/>
    </location>
</feature>
<keyword evidence="2 4" id="KW-0238">DNA-binding</keyword>
<dbReference type="SUPFAM" id="SSF46689">
    <property type="entry name" value="Homeodomain-like"/>
    <property type="match status" value="1"/>
</dbReference>
<dbReference type="PANTHER" id="PTHR30055">
    <property type="entry name" value="HTH-TYPE TRANSCRIPTIONAL REGULATOR RUTR"/>
    <property type="match status" value="1"/>
</dbReference>
<dbReference type="AlphaFoldDB" id="A0AA37BBC2"/>
<dbReference type="GO" id="GO:0000976">
    <property type="term" value="F:transcription cis-regulatory region binding"/>
    <property type="evidence" value="ECO:0007669"/>
    <property type="project" value="TreeGrafter"/>
</dbReference>
<dbReference type="RefSeq" id="WP_191892973.1">
    <property type="nucleotide sequence ID" value="NZ_BMQD01000001.1"/>
</dbReference>
<keyword evidence="3" id="KW-0804">Transcription</keyword>
<evidence type="ECO:0000256" key="4">
    <source>
        <dbReference type="PROSITE-ProRule" id="PRU00335"/>
    </source>
</evidence>
<dbReference type="InterPro" id="IPR036271">
    <property type="entry name" value="Tet_transcr_reg_TetR-rel_C_sf"/>
</dbReference>
<proteinExistence type="predicted"/>
<dbReference type="Gene3D" id="1.10.357.10">
    <property type="entry name" value="Tetracycline Repressor, domain 2"/>
    <property type="match status" value="1"/>
</dbReference>
<name>A0AA37BBC2_9ACTN</name>
<organism evidence="6 7">
    <name type="scientific">Planomonospora parontospora</name>
    <dbReference type="NCBI Taxonomy" id="58119"/>
    <lineage>
        <taxon>Bacteria</taxon>
        <taxon>Bacillati</taxon>
        <taxon>Actinomycetota</taxon>
        <taxon>Actinomycetes</taxon>
        <taxon>Streptosporangiales</taxon>
        <taxon>Streptosporangiaceae</taxon>
        <taxon>Planomonospora</taxon>
    </lineage>
</organism>
<evidence type="ECO:0000313" key="7">
    <source>
        <dbReference type="Proteomes" id="UP000627984"/>
    </source>
</evidence>
<dbReference type="Pfam" id="PF13305">
    <property type="entry name" value="TetR_C_33"/>
    <property type="match status" value="1"/>
</dbReference>
<evidence type="ECO:0000256" key="1">
    <source>
        <dbReference type="ARBA" id="ARBA00023015"/>
    </source>
</evidence>
<dbReference type="PRINTS" id="PR00455">
    <property type="entry name" value="HTHTETR"/>
</dbReference>
<sequence>MSDGDRTRTSYHHGALRRALLDGARDLLAERGAAAFSLSELARRVGVSTAAPYRHFTDKDALLDALAEEGYMAFHAGLEAAARAAAGPGDRIVRLGVVYLRFAEETPALFEIMFRDRPGRPSGPATFELLVTAVGQAQDAGALRSGQPPVVLARTIWALLHGLAILVGQGGFGKLGIDEPRERLVAESMAAFLRVRPEV</sequence>
<dbReference type="SUPFAM" id="SSF48498">
    <property type="entry name" value="Tetracyclin repressor-like, C-terminal domain"/>
    <property type="match status" value="1"/>
</dbReference>
<evidence type="ECO:0000256" key="2">
    <source>
        <dbReference type="ARBA" id="ARBA00023125"/>
    </source>
</evidence>
<dbReference type="PROSITE" id="PS50977">
    <property type="entry name" value="HTH_TETR_2"/>
    <property type="match status" value="1"/>
</dbReference>
<feature type="domain" description="HTH tetR-type" evidence="5">
    <location>
        <begin position="14"/>
        <end position="74"/>
    </location>
</feature>
<dbReference type="InterPro" id="IPR001647">
    <property type="entry name" value="HTH_TetR"/>
</dbReference>
<evidence type="ECO:0000259" key="5">
    <source>
        <dbReference type="PROSITE" id="PS50977"/>
    </source>
</evidence>
<comment type="caution">
    <text evidence="6">The sequence shown here is derived from an EMBL/GenBank/DDBJ whole genome shotgun (WGS) entry which is preliminary data.</text>
</comment>
<reference evidence="6" key="1">
    <citation type="journal article" date="2014" name="Int. J. Syst. Evol. Microbiol.">
        <title>Complete genome sequence of Corynebacterium casei LMG S-19264T (=DSM 44701T), isolated from a smear-ripened cheese.</title>
        <authorList>
            <consortium name="US DOE Joint Genome Institute (JGI-PGF)"/>
            <person name="Walter F."/>
            <person name="Albersmeier A."/>
            <person name="Kalinowski J."/>
            <person name="Ruckert C."/>
        </authorList>
    </citation>
    <scope>NUCLEOTIDE SEQUENCE</scope>
    <source>
        <strain evidence="6">JCM 3093</strain>
    </source>
</reference>
<dbReference type="Proteomes" id="UP000627984">
    <property type="component" value="Unassembled WGS sequence"/>
</dbReference>
<evidence type="ECO:0000256" key="3">
    <source>
        <dbReference type="ARBA" id="ARBA00023163"/>
    </source>
</evidence>
<accession>A0AA37BBC2</accession>
<dbReference type="PANTHER" id="PTHR30055:SF220">
    <property type="entry name" value="TETR-FAMILY REGULATORY PROTEIN"/>
    <property type="match status" value="1"/>
</dbReference>
<reference evidence="6" key="2">
    <citation type="submission" date="2022-09" db="EMBL/GenBank/DDBJ databases">
        <authorList>
            <person name="Sun Q."/>
            <person name="Ohkuma M."/>
        </authorList>
    </citation>
    <scope>NUCLEOTIDE SEQUENCE</scope>
    <source>
        <strain evidence="6">JCM 3093</strain>
    </source>
</reference>
<dbReference type="InterPro" id="IPR050109">
    <property type="entry name" value="HTH-type_TetR-like_transc_reg"/>
</dbReference>
<dbReference type="GO" id="GO:0003700">
    <property type="term" value="F:DNA-binding transcription factor activity"/>
    <property type="evidence" value="ECO:0007669"/>
    <property type="project" value="TreeGrafter"/>
</dbReference>
<gene>
    <name evidence="6" type="ORF">GCM10010126_01060</name>
</gene>
<evidence type="ECO:0000313" key="6">
    <source>
        <dbReference type="EMBL" id="GGK45297.1"/>
    </source>
</evidence>
<protein>
    <submittedName>
        <fullName evidence="6">TetR family transcriptional regulator</fullName>
    </submittedName>
</protein>
<keyword evidence="1" id="KW-0805">Transcription regulation</keyword>
<dbReference type="InterPro" id="IPR025996">
    <property type="entry name" value="MT1864/Rv1816-like_C"/>
</dbReference>
<dbReference type="EMBL" id="BMQD01000001">
    <property type="protein sequence ID" value="GGK45297.1"/>
    <property type="molecule type" value="Genomic_DNA"/>
</dbReference>
<dbReference type="Pfam" id="PF00440">
    <property type="entry name" value="TetR_N"/>
    <property type="match status" value="1"/>
</dbReference>